<organism evidence="2">
    <name type="scientific">freshwater metagenome</name>
    <dbReference type="NCBI Taxonomy" id="449393"/>
    <lineage>
        <taxon>unclassified sequences</taxon>
        <taxon>metagenomes</taxon>
        <taxon>ecological metagenomes</taxon>
    </lineage>
</organism>
<dbReference type="Pfam" id="PF14106">
    <property type="entry name" value="DUF4279"/>
    <property type="match status" value="1"/>
</dbReference>
<evidence type="ECO:0000256" key="1">
    <source>
        <dbReference type="SAM" id="MobiDB-lite"/>
    </source>
</evidence>
<dbReference type="InterPro" id="IPR025459">
    <property type="entry name" value="DUF4279"/>
</dbReference>
<gene>
    <name evidence="2" type="ORF">UFOPK3662_03001</name>
</gene>
<protein>
    <submittedName>
        <fullName evidence="2">Unannotated protein</fullName>
    </submittedName>
</protein>
<proteinExistence type="predicted"/>
<dbReference type="EMBL" id="CAFBMW010000030">
    <property type="protein sequence ID" value="CAB4957660.1"/>
    <property type="molecule type" value="Genomic_DNA"/>
</dbReference>
<name>A0A6J7KP05_9ZZZZ</name>
<dbReference type="AlphaFoldDB" id="A0A6J7KP05"/>
<evidence type="ECO:0000313" key="2">
    <source>
        <dbReference type="EMBL" id="CAB4957660.1"/>
    </source>
</evidence>
<sequence>MLGCAPTRAWAKGDTLTWQGATRTARFGMWSLQAEVTEPGDLDAQVAAILSRLTQDETVWAEVGSRYDLDLFCGWFMKYSNEGMAIGPDTMSALGARGIPLDIDLYSGDSEQVPDQPSIGRSATRRAR</sequence>
<accession>A0A6J7KP05</accession>
<feature type="region of interest" description="Disordered" evidence="1">
    <location>
        <begin position="107"/>
        <end position="128"/>
    </location>
</feature>
<reference evidence="2" key="1">
    <citation type="submission" date="2020-05" db="EMBL/GenBank/DDBJ databases">
        <authorList>
            <person name="Chiriac C."/>
            <person name="Salcher M."/>
            <person name="Ghai R."/>
            <person name="Kavagutti S V."/>
        </authorList>
    </citation>
    <scope>NUCLEOTIDE SEQUENCE</scope>
</reference>
<feature type="compositionally biased region" description="Polar residues" evidence="1">
    <location>
        <begin position="109"/>
        <end position="121"/>
    </location>
</feature>